<dbReference type="RefSeq" id="WP_188096470.1">
    <property type="nucleotide sequence ID" value="NZ_JAANIH010000003.1"/>
</dbReference>
<evidence type="ECO:0000256" key="5">
    <source>
        <dbReference type="SAM" id="SignalP"/>
    </source>
</evidence>
<dbReference type="SUPFAM" id="SSF46626">
    <property type="entry name" value="Cytochrome c"/>
    <property type="match status" value="1"/>
</dbReference>
<keyword evidence="8" id="KW-1185">Reference proteome</keyword>
<feature type="signal peptide" evidence="5">
    <location>
        <begin position="1"/>
        <end position="25"/>
    </location>
</feature>
<gene>
    <name evidence="7" type="ORF">HA482_17900</name>
</gene>
<keyword evidence="5" id="KW-0732">Signal</keyword>
<keyword evidence="3 4" id="KW-0408">Iron</keyword>
<accession>A0ABR7U7X1</accession>
<evidence type="ECO:0000256" key="2">
    <source>
        <dbReference type="ARBA" id="ARBA00022723"/>
    </source>
</evidence>
<dbReference type="InterPro" id="IPR009056">
    <property type="entry name" value="Cyt_c-like_dom"/>
</dbReference>
<keyword evidence="1 4" id="KW-0349">Heme</keyword>
<evidence type="ECO:0000313" key="8">
    <source>
        <dbReference type="Proteomes" id="UP000639516"/>
    </source>
</evidence>
<feature type="chain" id="PRO_5045917742" evidence="5">
    <location>
        <begin position="26"/>
        <end position="106"/>
    </location>
</feature>
<organism evidence="7 8">
    <name type="scientific">Bradyrhizobium campsiandrae</name>
    <dbReference type="NCBI Taxonomy" id="1729892"/>
    <lineage>
        <taxon>Bacteria</taxon>
        <taxon>Pseudomonadati</taxon>
        <taxon>Pseudomonadota</taxon>
        <taxon>Alphaproteobacteria</taxon>
        <taxon>Hyphomicrobiales</taxon>
        <taxon>Nitrobacteraceae</taxon>
        <taxon>Bradyrhizobium</taxon>
    </lineage>
</organism>
<sequence>MRRHVRRIWLLLATVSGLTASPVFAADPDHGADLARRWCASCHVVTSGQTQASADVPSFASVARRPDFSAERLAFFLLDPHPKMPNFPLSRIEAADLAAYIGSLRQ</sequence>
<evidence type="ECO:0000256" key="3">
    <source>
        <dbReference type="ARBA" id="ARBA00023004"/>
    </source>
</evidence>
<dbReference type="PROSITE" id="PS51007">
    <property type="entry name" value="CYTC"/>
    <property type="match status" value="1"/>
</dbReference>
<evidence type="ECO:0000313" key="7">
    <source>
        <dbReference type="EMBL" id="MBC9980080.1"/>
    </source>
</evidence>
<evidence type="ECO:0000256" key="4">
    <source>
        <dbReference type="PROSITE-ProRule" id="PRU00433"/>
    </source>
</evidence>
<dbReference type="Pfam" id="PF13442">
    <property type="entry name" value="Cytochrome_CBB3"/>
    <property type="match status" value="1"/>
</dbReference>
<keyword evidence="2 4" id="KW-0479">Metal-binding</keyword>
<dbReference type="EMBL" id="JAATTO010000024">
    <property type="protein sequence ID" value="MBC9980080.1"/>
    <property type="molecule type" value="Genomic_DNA"/>
</dbReference>
<protein>
    <submittedName>
        <fullName evidence="7">Cytochrome c</fullName>
    </submittedName>
</protein>
<feature type="domain" description="Cytochrome c" evidence="6">
    <location>
        <begin position="26"/>
        <end position="105"/>
    </location>
</feature>
<evidence type="ECO:0000256" key="1">
    <source>
        <dbReference type="ARBA" id="ARBA00022617"/>
    </source>
</evidence>
<comment type="caution">
    <text evidence="7">The sequence shown here is derived from an EMBL/GenBank/DDBJ whole genome shotgun (WGS) entry which is preliminary data.</text>
</comment>
<dbReference type="Gene3D" id="1.10.760.10">
    <property type="entry name" value="Cytochrome c-like domain"/>
    <property type="match status" value="1"/>
</dbReference>
<proteinExistence type="predicted"/>
<reference evidence="7 8" key="1">
    <citation type="journal article" date="2020" name="Arch. Microbiol.">
        <title>Bradyrhizobium campsiandrae sp. nov., a nitrogen-fixing bacterial strain isolated from a native leguminous tree from the Amazon adapted to flooded conditions.</title>
        <authorList>
            <person name="Cabral Michel D."/>
            <person name="Martins da Costa E."/>
            <person name="Azarias Guimaraes A."/>
            <person name="Soares de Carvalho T."/>
            <person name="Santos de Castro Caputo P."/>
            <person name="Willems A."/>
            <person name="de Souza Moreira F.M."/>
        </authorList>
    </citation>
    <scope>NUCLEOTIDE SEQUENCE [LARGE SCALE GENOMIC DNA]</scope>
    <source>
        <strain evidence="8">INPA 384B</strain>
    </source>
</reference>
<name>A0ABR7U7X1_9BRAD</name>
<dbReference type="InterPro" id="IPR036909">
    <property type="entry name" value="Cyt_c-like_dom_sf"/>
</dbReference>
<evidence type="ECO:0000259" key="6">
    <source>
        <dbReference type="PROSITE" id="PS51007"/>
    </source>
</evidence>
<dbReference type="Proteomes" id="UP000639516">
    <property type="component" value="Unassembled WGS sequence"/>
</dbReference>